<keyword evidence="4 6" id="KW-0472">Membrane</keyword>
<evidence type="ECO:0000256" key="5">
    <source>
        <dbReference type="SAM" id="MobiDB-lite"/>
    </source>
</evidence>
<dbReference type="GO" id="GO:0045048">
    <property type="term" value="P:protein insertion into ER membrane"/>
    <property type="evidence" value="ECO:0007669"/>
    <property type="project" value="InterPro"/>
</dbReference>
<dbReference type="EMBL" id="MNUE01000007">
    <property type="protein sequence ID" value="OJD37358.1"/>
    <property type="molecule type" value="Genomic_DNA"/>
</dbReference>
<dbReference type="GO" id="GO:0044183">
    <property type="term" value="F:protein folding chaperone"/>
    <property type="evidence" value="ECO:0007669"/>
    <property type="project" value="InterPro"/>
</dbReference>
<dbReference type="STRING" id="236234.A0A1J9R768"/>
<feature type="compositionally biased region" description="Basic residues" evidence="5">
    <location>
        <begin position="27"/>
        <end position="43"/>
    </location>
</feature>
<organism evidence="7 8">
    <name type="scientific">Diplodia corticola</name>
    <dbReference type="NCBI Taxonomy" id="236234"/>
    <lineage>
        <taxon>Eukaryota</taxon>
        <taxon>Fungi</taxon>
        <taxon>Dikarya</taxon>
        <taxon>Ascomycota</taxon>
        <taxon>Pezizomycotina</taxon>
        <taxon>Dothideomycetes</taxon>
        <taxon>Dothideomycetes incertae sedis</taxon>
        <taxon>Botryosphaeriales</taxon>
        <taxon>Botryosphaeriaceae</taxon>
        <taxon>Diplodia</taxon>
    </lineage>
</organism>
<evidence type="ECO:0000256" key="6">
    <source>
        <dbReference type="SAM" id="Phobius"/>
    </source>
</evidence>
<comment type="subcellular location">
    <subcellularLocation>
        <location evidence="1">Membrane</location>
    </subcellularLocation>
</comment>
<feature type="transmembrane region" description="Helical" evidence="6">
    <location>
        <begin position="117"/>
        <end position="136"/>
    </location>
</feature>
<feature type="region of interest" description="Disordered" evidence="5">
    <location>
        <begin position="1"/>
        <end position="44"/>
    </location>
</feature>
<sequence length="158" mass="17046">MATKKDMRRDDLSALPLPPARPAALPRRARGHPARVHPRRCCPHVRANSPPAVVPYADPNEKASSDPDFAGTMASTLPMAAIFTRNKMIGWTAVIFALQTWLAETPEQKKKASTPGYFSVMMAFMSLLVSYMPLFLPPPPNRANAGSGTEAPAAVPPA</sequence>
<keyword evidence="3 6" id="KW-1133">Transmembrane helix</keyword>
<reference evidence="7 8" key="1">
    <citation type="submission" date="2016-10" db="EMBL/GenBank/DDBJ databases">
        <title>Proteomics and genomics reveal pathogen-plant mechanisms compatible with a hemibiotrophic lifestyle of Diplodia corticola.</title>
        <authorList>
            <person name="Fernandes I."/>
            <person name="De Jonge R."/>
            <person name="Van De Peer Y."/>
            <person name="Devreese B."/>
            <person name="Alves A."/>
            <person name="Esteves A.C."/>
        </authorList>
    </citation>
    <scope>NUCLEOTIDE SEQUENCE [LARGE SCALE GENOMIC DNA]</scope>
    <source>
        <strain evidence="7 8">CBS 112549</strain>
    </source>
</reference>
<evidence type="ECO:0000256" key="3">
    <source>
        <dbReference type="ARBA" id="ARBA00022989"/>
    </source>
</evidence>
<evidence type="ECO:0000256" key="2">
    <source>
        <dbReference type="ARBA" id="ARBA00022692"/>
    </source>
</evidence>
<dbReference type="PANTHER" id="PTHR28038:SF1">
    <property type="entry name" value="ADL329WP"/>
    <property type="match status" value="1"/>
</dbReference>
<keyword evidence="8" id="KW-1185">Reference proteome</keyword>
<dbReference type="Proteomes" id="UP000183809">
    <property type="component" value="Unassembled WGS sequence"/>
</dbReference>
<protein>
    <recommendedName>
        <fullName evidence="9">Protein Asterix</fullName>
    </recommendedName>
</protein>
<proteinExistence type="predicted"/>
<evidence type="ECO:0000256" key="1">
    <source>
        <dbReference type="ARBA" id="ARBA00004370"/>
    </source>
</evidence>
<dbReference type="AlphaFoldDB" id="A0A1J9R768"/>
<evidence type="ECO:0000256" key="4">
    <source>
        <dbReference type="ARBA" id="ARBA00023136"/>
    </source>
</evidence>
<dbReference type="RefSeq" id="XP_020133497.1">
    <property type="nucleotide sequence ID" value="XM_020278652.1"/>
</dbReference>
<feature type="compositionally biased region" description="Basic and acidic residues" evidence="5">
    <location>
        <begin position="1"/>
        <end position="12"/>
    </location>
</feature>
<evidence type="ECO:0000313" key="7">
    <source>
        <dbReference type="EMBL" id="OJD37358.1"/>
    </source>
</evidence>
<dbReference type="GO" id="GO:0005789">
    <property type="term" value="C:endoplasmic reticulum membrane"/>
    <property type="evidence" value="ECO:0007669"/>
    <property type="project" value="InterPro"/>
</dbReference>
<evidence type="ECO:0000313" key="8">
    <source>
        <dbReference type="Proteomes" id="UP000183809"/>
    </source>
</evidence>
<keyword evidence="2 6" id="KW-0812">Transmembrane</keyword>
<dbReference type="InterPro" id="IPR005351">
    <property type="entry name" value="ASTER"/>
</dbReference>
<dbReference type="Pfam" id="PF03669">
    <property type="entry name" value="ASTER"/>
    <property type="match status" value="1"/>
</dbReference>
<accession>A0A1J9R768</accession>
<gene>
    <name evidence="7" type="ORF">BKCO1_700020</name>
</gene>
<name>A0A1J9R768_9PEZI</name>
<evidence type="ECO:0008006" key="9">
    <source>
        <dbReference type="Google" id="ProtNLM"/>
    </source>
</evidence>
<dbReference type="OrthoDB" id="284718at2759"/>
<dbReference type="PANTHER" id="PTHR28038">
    <property type="entry name" value="ADL329WP"/>
    <property type="match status" value="1"/>
</dbReference>
<comment type="caution">
    <text evidence="7">The sequence shown here is derived from an EMBL/GenBank/DDBJ whole genome shotgun (WGS) entry which is preliminary data.</text>
</comment>
<dbReference type="GeneID" id="31018913"/>